<dbReference type="AlphaFoldDB" id="A0A815BYV4"/>
<dbReference type="PROSITE" id="PS50802">
    <property type="entry name" value="OTU"/>
    <property type="match status" value="1"/>
</dbReference>
<comment type="caution">
    <text evidence="3">The sequence shown here is derived from an EMBL/GenBank/DDBJ whole genome shotgun (WGS) entry which is preliminary data.</text>
</comment>
<dbReference type="Proteomes" id="UP000663860">
    <property type="component" value="Unassembled WGS sequence"/>
</dbReference>
<feature type="compositionally biased region" description="Low complexity" evidence="1">
    <location>
        <begin position="14"/>
        <end position="23"/>
    </location>
</feature>
<feature type="compositionally biased region" description="Polar residues" evidence="1">
    <location>
        <begin position="418"/>
        <end position="434"/>
    </location>
</feature>
<feature type="region of interest" description="Disordered" evidence="1">
    <location>
        <begin position="411"/>
        <end position="465"/>
    </location>
</feature>
<proteinExistence type="predicted"/>
<dbReference type="InterPro" id="IPR003323">
    <property type="entry name" value="OTU_dom"/>
</dbReference>
<name>A0A815BYV4_9BILA</name>
<reference evidence="3" key="1">
    <citation type="submission" date="2021-02" db="EMBL/GenBank/DDBJ databases">
        <authorList>
            <person name="Nowell W R."/>
        </authorList>
    </citation>
    <scope>NUCLEOTIDE SEQUENCE</scope>
</reference>
<gene>
    <name evidence="3" type="ORF">IZO911_LOCUS32702</name>
</gene>
<feature type="region of interest" description="Disordered" evidence="1">
    <location>
        <begin position="653"/>
        <end position="672"/>
    </location>
</feature>
<feature type="region of interest" description="Disordered" evidence="1">
    <location>
        <begin position="1"/>
        <end position="23"/>
    </location>
</feature>
<feature type="compositionally biased region" description="Pro residues" evidence="1">
    <location>
        <begin position="657"/>
        <end position="667"/>
    </location>
</feature>
<sequence>MADAINTSTIVNRSDTTNNSTKSSDTLRPYYYTVFQTHCCDTKAATTTTTTTTQLKDTLPISKKIRAEAEEQLNRIHGALIERLEEIITYTSVVPSVYFDNDDNFHIFRYLIDRVMFKTMNDASIINWNSSLKELYPIRTSGNGNCLLHAVLIAMVGIHDSNLYLRDRLAQFMDENKDLLKNHWRIERLKSDKSYGIRSEDFKLNNEWDELCSIVHYDKPEDGQTTIYLEFLEAVHIFSIANMIRRPIIVLSEDVIRNKNGEAISVNDLFGIYLPILLAPSDCIHEPIVLVYDHSHFCPLITSDSHKDKLKQNLLPLYQSINHTYDQSLLPIRFLGDDTSSERSLNLLREYLRIQKIKYNYDTKSSPLSIFCAELGSKQLSMRYNFFILYHKYLTDFFEVQKPKVIEEERNRDKQYELDNNNVSRQMKNDSSGWSLLRPDHVSTSLPSVTSQRSNSTLNNDKMYSQKYDTSDSRYTLHSPLNDEPYVPSNGAIHFEKSSIQPNKSVRLPDYARVLERDLNGTYTHSSPVKQASSTNYPDNINNVKSNDKSINNLNINLPKNDSKASRDQQRIEIPVQHIPSKSLANQHASTVSDRDQDVMYLCFNCQQAFQTDRASSYCPKCESRMQQQTRYENVPVSRPQSRTQLTNMYPTSYSIAPPPAPPPAPAPKQSNNRKNCPRCGYLNILANLSNPLSHYCSACRHDLFSSYPNY</sequence>
<dbReference type="CDD" id="cd22750">
    <property type="entry name" value="OTU_C64"/>
    <property type="match status" value="1"/>
</dbReference>
<accession>A0A815BYV4</accession>
<evidence type="ECO:0000313" key="3">
    <source>
        <dbReference type="EMBL" id="CAF1276101.1"/>
    </source>
</evidence>
<evidence type="ECO:0000259" key="2">
    <source>
        <dbReference type="PROSITE" id="PS50802"/>
    </source>
</evidence>
<dbReference type="EMBL" id="CAJNOE010000574">
    <property type="protein sequence ID" value="CAF1276101.1"/>
    <property type="molecule type" value="Genomic_DNA"/>
</dbReference>
<organism evidence="3 4">
    <name type="scientific">Adineta steineri</name>
    <dbReference type="NCBI Taxonomy" id="433720"/>
    <lineage>
        <taxon>Eukaryota</taxon>
        <taxon>Metazoa</taxon>
        <taxon>Spiralia</taxon>
        <taxon>Gnathifera</taxon>
        <taxon>Rotifera</taxon>
        <taxon>Eurotatoria</taxon>
        <taxon>Bdelloidea</taxon>
        <taxon>Adinetida</taxon>
        <taxon>Adinetidae</taxon>
        <taxon>Adineta</taxon>
    </lineage>
</organism>
<evidence type="ECO:0000256" key="1">
    <source>
        <dbReference type="SAM" id="MobiDB-lite"/>
    </source>
</evidence>
<protein>
    <recommendedName>
        <fullName evidence="2">OTU domain-containing protein</fullName>
    </recommendedName>
</protein>
<feature type="compositionally biased region" description="Polar residues" evidence="1">
    <location>
        <begin position="1"/>
        <end position="13"/>
    </location>
</feature>
<feature type="domain" description="OTU" evidence="2">
    <location>
        <begin position="135"/>
        <end position="303"/>
    </location>
</feature>
<dbReference type="Pfam" id="PF02338">
    <property type="entry name" value="OTU"/>
    <property type="match status" value="1"/>
</dbReference>
<feature type="compositionally biased region" description="Polar residues" evidence="1">
    <location>
        <begin position="442"/>
        <end position="463"/>
    </location>
</feature>
<evidence type="ECO:0000313" key="4">
    <source>
        <dbReference type="Proteomes" id="UP000663860"/>
    </source>
</evidence>